<organism evidence="14 15">
    <name type="scientific">Megasphaera hominis</name>
    <dbReference type="NCBI Taxonomy" id="159836"/>
    <lineage>
        <taxon>Bacteria</taxon>
        <taxon>Bacillati</taxon>
        <taxon>Bacillota</taxon>
        <taxon>Negativicutes</taxon>
        <taxon>Veillonellales</taxon>
        <taxon>Veillonellaceae</taxon>
        <taxon>Megasphaera</taxon>
    </lineage>
</organism>
<evidence type="ECO:0000313" key="14">
    <source>
        <dbReference type="EMBL" id="MBC3536660.1"/>
    </source>
</evidence>
<dbReference type="Gene3D" id="3.30.160.800">
    <property type="match status" value="1"/>
</dbReference>
<keyword evidence="6" id="KW-0238">DNA-binding</keyword>
<protein>
    <recommendedName>
        <fullName evidence="9">DNA 3'-5' helicase</fullName>
        <ecNumber evidence="9">5.6.2.4</ecNumber>
    </recommendedName>
</protein>
<dbReference type="EC" id="5.6.2.4" evidence="9"/>
<evidence type="ECO:0000256" key="3">
    <source>
        <dbReference type="ARBA" id="ARBA00022801"/>
    </source>
</evidence>
<dbReference type="PANTHER" id="PTHR11070">
    <property type="entry name" value="UVRD / RECB / PCRA DNA HELICASE FAMILY MEMBER"/>
    <property type="match status" value="1"/>
</dbReference>
<dbReference type="InterPro" id="IPR014017">
    <property type="entry name" value="DNA_helicase_UvrD-like_C"/>
</dbReference>
<dbReference type="InterPro" id="IPR036397">
    <property type="entry name" value="RNaseH_sf"/>
</dbReference>
<keyword evidence="2 11" id="KW-0547">Nucleotide-binding</keyword>
<dbReference type="InterPro" id="IPR012337">
    <property type="entry name" value="RNaseH-like_sf"/>
</dbReference>
<dbReference type="EMBL" id="JACOGK010000012">
    <property type="protein sequence ID" value="MBC3536660.1"/>
    <property type="molecule type" value="Genomic_DNA"/>
</dbReference>
<dbReference type="InterPro" id="IPR027417">
    <property type="entry name" value="P-loop_NTPase"/>
</dbReference>
<evidence type="ECO:0000256" key="7">
    <source>
        <dbReference type="ARBA" id="ARBA00023235"/>
    </source>
</evidence>
<dbReference type="Pfam" id="PF00580">
    <property type="entry name" value="UvrD-helicase"/>
    <property type="match status" value="1"/>
</dbReference>
<comment type="catalytic activity">
    <reaction evidence="8">
        <text>Couples ATP hydrolysis with the unwinding of duplex DNA by translocating in the 3'-5' direction.</text>
        <dbReference type="EC" id="5.6.2.4"/>
    </reaction>
</comment>
<accession>A0ABR6VHD8</accession>
<evidence type="ECO:0000256" key="2">
    <source>
        <dbReference type="ARBA" id="ARBA00022741"/>
    </source>
</evidence>
<dbReference type="Gene3D" id="3.30.420.10">
    <property type="entry name" value="Ribonuclease H-like superfamily/Ribonuclease H"/>
    <property type="match status" value="1"/>
</dbReference>
<reference evidence="14 15" key="1">
    <citation type="submission" date="2020-08" db="EMBL/GenBank/DDBJ databases">
        <authorList>
            <person name="Liu C."/>
            <person name="Sun Q."/>
        </authorList>
    </citation>
    <scope>NUCLEOTIDE SEQUENCE [LARGE SCALE GENOMIC DNA]</scope>
    <source>
        <strain evidence="14 15">NSJ-59</strain>
    </source>
</reference>
<evidence type="ECO:0000313" key="15">
    <source>
        <dbReference type="Proteomes" id="UP000606870"/>
    </source>
</evidence>
<dbReference type="InterPro" id="IPR013986">
    <property type="entry name" value="DExx_box_DNA_helicase_dom_sf"/>
</dbReference>
<feature type="binding site" evidence="11">
    <location>
        <begin position="22"/>
        <end position="29"/>
    </location>
    <ligand>
        <name>ATP</name>
        <dbReference type="ChEBI" id="CHEBI:30616"/>
    </ligand>
</feature>
<dbReference type="PROSITE" id="PS51198">
    <property type="entry name" value="UVRD_HELICASE_ATP_BIND"/>
    <property type="match status" value="1"/>
</dbReference>
<dbReference type="InterPro" id="IPR014016">
    <property type="entry name" value="UvrD-like_ATP-bd"/>
</dbReference>
<name>A0ABR6VHD8_9FIRM</name>
<dbReference type="Gene3D" id="1.10.10.160">
    <property type="match status" value="1"/>
</dbReference>
<evidence type="ECO:0000256" key="6">
    <source>
        <dbReference type="ARBA" id="ARBA00023125"/>
    </source>
</evidence>
<evidence type="ECO:0000256" key="4">
    <source>
        <dbReference type="ARBA" id="ARBA00022806"/>
    </source>
</evidence>
<keyword evidence="5 11" id="KW-0067">ATP-binding</keyword>
<evidence type="ECO:0000256" key="1">
    <source>
        <dbReference type="ARBA" id="ARBA00009922"/>
    </source>
</evidence>
<keyword evidence="3 11" id="KW-0378">Hydrolase</keyword>
<feature type="domain" description="UvrD-like helicase ATP-binding" evidence="12">
    <location>
        <begin position="1"/>
        <end position="281"/>
    </location>
</feature>
<dbReference type="InterPro" id="IPR013520">
    <property type="entry name" value="Ribonucl_H"/>
</dbReference>
<dbReference type="SUPFAM" id="SSF53098">
    <property type="entry name" value="Ribonuclease H-like"/>
    <property type="match status" value="1"/>
</dbReference>
<comment type="caution">
    <text evidence="14">The sequence shown here is derived from an EMBL/GenBank/DDBJ whole genome shotgun (WGS) entry which is preliminary data.</text>
</comment>
<gene>
    <name evidence="14" type="ORF">H8J70_05285</name>
</gene>
<evidence type="ECO:0000256" key="9">
    <source>
        <dbReference type="ARBA" id="ARBA00034808"/>
    </source>
</evidence>
<dbReference type="Pfam" id="PF13361">
    <property type="entry name" value="UvrD_C"/>
    <property type="match status" value="1"/>
</dbReference>
<keyword evidence="15" id="KW-1185">Reference proteome</keyword>
<evidence type="ECO:0000256" key="8">
    <source>
        <dbReference type="ARBA" id="ARBA00034617"/>
    </source>
</evidence>
<dbReference type="SMART" id="SM00479">
    <property type="entry name" value="EXOIII"/>
    <property type="match status" value="1"/>
</dbReference>
<dbReference type="Gene3D" id="1.10.486.10">
    <property type="entry name" value="PCRA, domain 4"/>
    <property type="match status" value="2"/>
</dbReference>
<evidence type="ECO:0000259" key="13">
    <source>
        <dbReference type="PROSITE" id="PS51217"/>
    </source>
</evidence>
<comment type="similarity">
    <text evidence="1">Belongs to the helicase family. UvrD subfamily.</text>
</comment>
<dbReference type="Pfam" id="PF00929">
    <property type="entry name" value="RNase_T"/>
    <property type="match status" value="1"/>
</dbReference>
<evidence type="ECO:0000256" key="11">
    <source>
        <dbReference type="PROSITE-ProRule" id="PRU00560"/>
    </source>
</evidence>
<dbReference type="PANTHER" id="PTHR11070:SF2">
    <property type="entry name" value="ATP-DEPENDENT DNA HELICASE SRS2"/>
    <property type="match status" value="1"/>
</dbReference>
<dbReference type="RefSeq" id="WP_186502818.1">
    <property type="nucleotide sequence ID" value="NZ_JACOGK010000012.1"/>
</dbReference>
<dbReference type="PROSITE" id="PS51217">
    <property type="entry name" value="UVRD_HELICASE_CTER"/>
    <property type="match status" value="1"/>
</dbReference>
<proteinExistence type="inferred from homology"/>
<dbReference type="CDD" id="cd06127">
    <property type="entry name" value="DEDDh"/>
    <property type="match status" value="1"/>
</dbReference>
<dbReference type="InterPro" id="IPR000212">
    <property type="entry name" value="DNA_helicase_UvrD/REP"/>
</dbReference>
<comment type="catalytic activity">
    <reaction evidence="10">
        <text>ATP + H2O = ADP + phosphate + H(+)</text>
        <dbReference type="Rhea" id="RHEA:13065"/>
        <dbReference type="ChEBI" id="CHEBI:15377"/>
        <dbReference type="ChEBI" id="CHEBI:15378"/>
        <dbReference type="ChEBI" id="CHEBI:30616"/>
        <dbReference type="ChEBI" id="CHEBI:43474"/>
        <dbReference type="ChEBI" id="CHEBI:456216"/>
        <dbReference type="EC" id="5.6.2.4"/>
    </reaction>
</comment>
<dbReference type="Gene3D" id="3.40.50.300">
    <property type="entry name" value="P-loop containing nucleotide triphosphate hydrolases"/>
    <property type="match status" value="2"/>
</dbReference>
<dbReference type="Proteomes" id="UP000606870">
    <property type="component" value="Unassembled WGS sequence"/>
</dbReference>
<feature type="domain" description="UvrD-like helicase C-terminal" evidence="13">
    <location>
        <begin position="282"/>
        <end position="764"/>
    </location>
</feature>
<evidence type="ECO:0000256" key="10">
    <source>
        <dbReference type="ARBA" id="ARBA00048988"/>
    </source>
</evidence>
<dbReference type="SUPFAM" id="SSF52540">
    <property type="entry name" value="P-loop containing nucleoside triphosphate hydrolases"/>
    <property type="match status" value="1"/>
</dbReference>
<dbReference type="CDD" id="cd17932">
    <property type="entry name" value="DEXQc_UvrD"/>
    <property type="match status" value="1"/>
</dbReference>
<keyword evidence="7" id="KW-0413">Isomerase</keyword>
<evidence type="ECO:0000256" key="5">
    <source>
        <dbReference type="ARBA" id="ARBA00022840"/>
    </source>
</evidence>
<sequence>MELNAAQRDVVYDVTEPILLWAPAGTGKTSVLAQRVAHILAAGLATGPEILCLTFTNRACKELKTRIFSEAKDNGLSVEVRTIHSFCYNLVREEAKASESMYSDFLILDDEDCQQIVKDLARDMGAPLRVRALQSYLENEKKHRILPDLVLPKASDEAVQSWLEAHGKAFAQAYEQRLAANHGADYSDLITIAYELLQDEACCQRWRERYKYIAVDEVQDTSEIEYTLLERLFPGRVVLLCGDWYQTIYEWRGSSPDYILKRFRAGYRPREITFTTNYRATPLLLQASEAYLKTFFKDVGHIHSEAGQTDPGEPIYRHEAPTFMAEGRWIFAEIAKLPKDTWQRICILVRANKDAKMIWNCVRAHNENVPPAGRLPFTTVDQFQLFKRQESKDVVAYLRLCLNRHDSLSVHRIADRFVRGVGGQALKTIESKEYRQLGLTLADFADSQSLRYGDPYGLLQEALKAGRIVVFDVESTGTDTTTDDIIQIAAIRLNGSCSVQKKFMTYVKPTKSVGLSYYVHHISDEQLQREGKEPGEAIKEFMDFAKDAVIVGHNVTYDLSILYSERQRLHIGGPATWPYYDTLDIYRRFEPNLVNHKLATISEFIDTTDQPSHDAFDDIMATAAILRYALASYIVPQTEARRQAMARYAPAFTDFAAFIERLRGLSYTARPQDLVATVMNDGGVKAYYEQHKPFDNAAAEYPMDRVETIRRLYRIAAEGDDAAQNSRDALTEFLKVTSLSNSELDTMLAKKVQIPILTIHQAKGLEYDYVFLACLENEHFPTYQAVRRGDLSEEERLFYVAMTRAKKRLYLSWHTGEGDHALAVSPFVKAIPNELCQDV</sequence>
<keyword evidence="4 11" id="KW-0347">Helicase</keyword>
<evidence type="ECO:0000259" key="12">
    <source>
        <dbReference type="PROSITE" id="PS51198"/>
    </source>
</evidence>